<dbReference type="OrthoDB" id="9900118at2"/>
<organism evidence="1 2">
    <name type="scientific">Alteromonas sediminis</name>
    <dbReference type="NCBI Taxonomy" id="2259342"/>
    <lineage>
        <taxon>Bacteria</taxon>
        <taxon>Pseudomonadati</taxon>
        <taxon>Pseudomonadota</taxon>
        <taxon>Gammaproteobacteria</taxon>
        <taxon>Alteromonadales</taxon>
        <taxon>Alteromonadaceae</taxon>
        <taxon>Alteromonas/Salinimonas group</taxon>
        <taxon>Alteromonas</taxon>
    </lineage>
</organism>
<reference evidence="1 2" key="1">
    <citation type="submission" date="2018-11" db="EMBL/GenBank/DDBJ databases">
        <authorList>
            <person name="Ye M.-Q."/>
            <person name="Du Z.-J."/>
        </authorList>
    </citation>
    <scope>NUCLEOTIDE SEQUENCE [LARGE SCALE GENOMIC DNA]</scope>
    <source>
        <strain evidence="1 2">U0105</strain>
    </source>
</reference>
<accession>A0A3N5Z915</accession>
<name>A0A3N5Z915_9ALTE</name>
<dbReference type="EMBL" id="RPOK01000002">
    <property type="protein sequence ID" value="RPJ67424.1"/>
    <property type="molecule type" value="Genomic_DNA"/>
</dbReference>
<keyword evidence="2" id="KW-1185">Reference proteome</keyword>
<dbReference type="Proteomes" id="UP000275281">
    <property type="component" value="Unassembled WGS sequence"/>
</dbReference>
<evidence type="ECO:0000313" key="2">
    <source>
        <dbReference type="Proteomes" id="UP000275281"/>
    </source>
</evidence>
<proteinExistence type="predicted"/>
<dbReference type="RefSeq" id="WP_124027324.1">
    <property type="nucleotide sequence ID" value="NZ_JBHRSN010000015.1"/>
</dbReference>
<dbReference type="AlphaFoldDB" id="A0A3N5Z915"/>
<comment type="caution">
    <text evidence="1">The sequence shown here is derived from an EMBL/GenBank/DDBJ whole genome shotgun (WGS) entry which is preliminary data.</text>
</comment>
<evidence type="ECO:0000313" key="1">
    <source>
        <dbReference type="EMBL" id="RPJ67424.1"/>
    </source>
</evidence>
<sequence>MKYYFFLSLLTFSISFCTQAEEKGWLKGLMDDFSSTDMEGGLTRREARQWYKENKGMLVINGGETLGCRLDNDSETAFSPQFVREFYACTFKAEFVNHTNYKLETLIVKIKIFNKAKSSLVVERVIGLPISIFPSVKKKESIEFIAQDIGEARAQLGSNWSWNYELIGYLPKEYTDSDYKSWHGDYSWLTN</sequence>
<protein>
    <submittedName>
        <fullName evidence="1">Uncharacterized protein</fullName>
    </submittedName>
</protein>
<gene>
    <name evidence="1" type="ORF">DRW07_07845</name>
</gene>